<proteinExistence type="predicted"/>
<dbReference type="RefSeq" id="WP_001656405.1">
    <property type="nucleotide sequence ID" value="NZ_VDEI02000001.1"/>
</dbReference>
<sequence>MEKLTIDQKLQVAGMAVDITLDATSNSRLMMHQYHKLTGGKPYVMDIYQCIYTDIIKSITSEPDNI</sequence>
<accession>A0A5C5HK30</accession>
<gene>
    <name evidence="1" type="ORF">FG567_004780</name>
</gene>
<organism evidence="1 2">
    <name type="scientific">Salmonella enterica subsp. enterica serovar Give</name>
    <dbReference type="NCBI Taxonomy" id="46626"/>
    <lineage>
        <taxon>Bacteria</taxon>
        <taxon>Pseudomonadati</taxon>
        <taxon>Pseudomonadota</taxon>
        <taxon>Gammaproteobacteria</taxon>
        <taxon>Enterobacterales</taxon>
        <taxon>Enterobacteriaceae</taxon>
        <taxon>Salmonella</taxon>
    </lineage>
</organism>
<evidence type="ECO:0000313" key="1">
    <source>
        <dbReference type="EMBL" id="TRK46484.1"/>
    </source>
</evidence>
<evidence type="ECO:0000313" key="2">
    <source>
        <dbReference type="Proteomes" id="UP000307596"/>
    </source>
</evidence>
<name>A0A5C5HK30_SALET</name>
<dbReference type="AlphaFoldDB" id="A0A5C5HK30"/>
<comment type="caution">
    <text evidence="1">The sequence shown here is derived from an EMBL/GenBank/DDBJ whole genome shotgun (WGS) entry which is preliminary data.</text>
</comment>
<reference evidence="1 2" key="1">
    <citation type="journal article" date="2019" name="Appl. Environ. Microbiol.">
        <title>Clinically Unreported Salmonellosis Outbreak Detected via Comparative Genomic Analysis of Municipal Wastewater Salmonella Isolates.</title>
        <authorList>
            <person name="Diemert S."/>
            <person name="Yan T."/>
        </authorList>
    </citation>
    <scope>NUCLEOTIDE SEQUENCE [LARGE SCALE GENOMIC DNA]</scope>
    <source>
        <strain evidence="1 2">HIY0008</strain>
    </source>
</reference>
<protein>
    <submittedName>
        <fullName evidence="1">Uncharacterized protein</fullName>
    </submittedName>
</protein>
<dbReference type="EMBL" id="VDEI02000001">
    <property type="protein sequence ID" value="TRK46484.1"/>
    <property type="molecule type" value="Genomic_DNA"/>
</dbReference>
<dbReference type="Proteomes" id="UP000307596">
    <property type="component" value="Unassembled WGS sequence"/>
</dbReference>